<keyword evidence="4" id="KW-0967">Endosome</keyword>
<dbReference type="GO" id="GO:0005770">
    <property type="term" value="C:late endosome"/>
    <property type="evidence" value="ECO:0007669"/>
    <property type="project" value="UniProtKB-SubCell"/>
</dbReference>
<name>A0AAW1KRK4_POPJA</name>
<evidence type="ECO:0000313" key="7">
    <source>
        <dbReference type="EMBL" id="KAK9723117.1"/>
    </source>
</evidence>
<evidence type="ECO:0000256" key="1">
    <source>
        <dbReference type="ARBA" id="ARBA00004412"/>
    </source>
</evidence>
<evidence type="ECO:0000259" key="6">
    <source>
        <dbReference type="Pfam" id="PF04840"/>
    </source>
</evidence>
<dbReference type="GO" id="GO:0005769">
    <property type="term" value="C:early endosome"/>
    <property type="evidence" value="ECO:0007669"/>
    <property type="project" value="UniProtKB-SubCell"/>
</dbReference>
<proteinExistence type="predicted"/>
<comment type="subcellular location">
    <subcellularLocation>
        <location evidence="2">Cytoplasmic vesicle</location>
    </subcellularLocation>
    <subcellularLocation>
        <location evidence="1">Early endosome</location>
    </subcellularLocation>
    <subcellularLocation>
        <location evidence="3">Late endosome</location>
    </subcellularLocation>
</comment>
<protein>
    <submittedName>
        <fullName evidence="7">Vps16, C-terminal region</fullName>
    </submittedName>
</protein>
<feature type="domain" description="Vps16 C-terminal" evidence="6">
    <location>
        <begin position="107"/>
        <end position="178"/>
    </location>
</feature>
<dbReference type="AlphaFoldDB" id="A0AAW1KRK4"/>
<dbReference type="Proteomes" id="UP001458880">
    <property type="component" value="Unassembled WGS sequence"/>
</dbReference>
<gene>
    <name evidence="7" type="ORF">QE152_g19381</name>
</gene>
<accession>A0AAW1KRK4</accession>
<evidence type="ECO:0000313" key="8">
    <source>
        <dbReference type="Proteomes" id="UP001458880"/>
    </source>
</evidence>
<evidence type="ECO:0000256" key="3">
    <source>
        <dbReference type="ARBA" id="ARBA00004603"/>
    </source>
</evidence>
<dbReference type="GO" id="GO:0006886">
    <property type="term" value="P:intracellular protein transport"/>
    <property type="evidence" value="ECO:0007669"/>
    <property type="project" value="InterPro"/>
</dbReference>
<sequence>MSLTDEEYWKKSTLESFNFDDEDEPSASLSPAEGSGEPVFYSSLQNSAVLPLHVIISKWGLDTILQDTRLPAEMRLYSTEETIKKLFLGLPCVLDNYRSAEQKLDLLQRAVETADGNIILKVVLFLEKTLKRSLLHKYLSKYKLALIHYYNYLIQENKYQELNDLYMAVGNTKDMMNLFYIPCQNFTSRKRIQSELDKFLNESGYVISDYNRNLLNGFRTFLDLQKGDTANKSVTELLATLYKEHYTNNSPIQDATTFSHTMKLSTSQHEWILVNVMAAHQLWDSLTDTFVKPSLFKKKVKSSVNTESILNALFRHNSPKRVLEQFLVCIGDNERSLQLGKKMYCHSFVINKLIENRDRLGLIEYRRFVPSQSEEYFNLEKNLCSDKKWKN</sequence>
<reference evidence="7 8" key="1">
    <citation type="journal article" date="2024" name="BMC Genomics">
        <title>De novo assembly and annotation of Popillia japonica's genome with initial clues to its potential as an invasive pest.</title>
        <authorList>
            <person name="Cucini C."/>
            <person name="Boschi S."/>
            <person name="Funari R."/>
            <person name="Cardaioli E."/>
            <person name="Iannotti N."/>
            <person name="Marturano G."/>
            <person name="Paoli F."/>
            <person name="Bruttini M."/>
            <person name="Carapelli A."/>
            <person name="Frati F."/>
            <person name="Nardi F."/>
        </authorList>
    </citation>
    <scope>NUCLEOTIDE SEQUENCE [LARGE SCALE GENOMIC DNA]</scope>
    <source>
        <strain evidence="7">DMR45628</strain>
    </source>
</reference>
<dbReference type="Pfam" id="PF04840">
    <property type="entry name" value="Vps16_C"/>
    <property type="match status" value="1"/>
</dbReference>
<dbReference type="InterPro" id="IPR040057">
    <property type="entry name" value="Spe-39"/>
</dbReference>
<dbReference type="InterPro" id="IPR006925">
    <property type="entry name" value="Vps16_C"/>
</dbReference>
<evidence type="ECO:0000256" key="5">
    <source>
        <dbReference type="ARBA" id="ARBA00023329"/>
    </source>
</evidence>
<evidence type="ECO:0000256" key="2">
    <source>
        <dbReference type="ARBA" id="ARBA00004541"/>
    </source>
</evidence>
<keyword evidence="5" id="KW-0968">Cytoplasmic vesicle</keyword>
<comment type="caution">
    <text evidence="7">The sequence shown here is derived from an EMBL/GenBank/DDBJ whole genome shotgun (WGS) entry which is preliminary data.</text>
</comment>
<dbReference type="EMBL" id="JASPKY010000182">
    <property type="protein sequence ID" value="KAK9723117.1"/>
    <property type="molecule type" value="Genomic_DNA"/>
</dbReference>
<evidence type="ECO:0000256" key="4">
    <source>
        <dbReference type="ARBA" id="ARBA00022753"/>
    </source>
</evidence>
<dbReference type="GO" id="GO:0007034">
    <property type="term" value="P:vacuolar transport"/>
    <property type="evidence" value="ECO:0007669"/>
    <property type="project" value="TreeGrafter"/>
</dbReference>
<dbReference type="PANTHER" id="PTHR13364:SF6">
    <property type="entry name" value="SPERMATOGENESIS-DEFECTIVE PROTEIN 39 HOMOLOG"/>
    <property type="match status" value="1"/>
</dbReference>
<organism evidence="7 8">
    <name type="scientific">Popillia japonica</name>
    <name type="common">Japanese beetle</name>
    <dbReference type="NCBI Taxonomy" id="7064"/>
    <lineage>
        <taxon>Eukaryota</taxon>
        <taxon>Metazoa</taxon>
        <taxon>Ecdysozoa</taxon>
        <taxon>Arthropoda</taxon>
        <taxon>Hexapoda</taxon>
        <taxon>Insecta</taxon>
        <taxon>Pterygota</taxon>
        <taxon>Neoptera</taxon>
        <taxon>Endopterygota</taxon>
        <taxon>Coleoptera</taxon>
        <taxon>Polyphaga</taxon>
        <taxon>Scarabaeiformia</taxon>
        <taxon>Scarabaeidae</taxon>
        <taxon>Rutelinae</taxon>
        <taxon>Popillia</taxon>
    </lineage>
</organism>
<dbReference type="PANTHER" id="PTHR13364">
    <property type="entry name" value="DEFECTIVE SPERMATOGENESIS PROTEIN 39"/>
    <property type="match status" value="1"/>
</dbReference>
<keyword evidence="8" id="KW-1185">Reference proteome</keyword>